<evidence type="ECO:0000313" key="1">
    <source>
        <dbReference type="EMBL" id="OAQ67537.1"/>
    </source>
</evidence>
<dbReference type="AlphaFoldDB" id="A0A179FQ81"/>
<dbReference type="PANTHER" id="PTHR28037">
    <property type="entry name" value="ALCOHOL O-ACETYLTRANSFERASE 1-RELATED"/>
    <property type="match status" value="1"/>
</dbReference>
<dbReference type="PANTHER" id="PTHR28037:SF1">
    <property type="entry name" value="ALCOHOL O-ACETYLTRANSFERASE 1-RELATED"/>
    <property type="match status" value="1"/>
</dbReference>
<dbReference type="GeneID" id="28893242"/>
<comment type="caution">
    <text evidence="1">The sequence shown here is derived from an EMBL/GenBank/DDBJ whole genome shotgun (WGS) entry which is preliminary data.</text>
</comment>
<dbReference type="KEGG" id="plj:28893242"/>
<proteinExistence type="predicted"/>
<dbReference type="InterPro" id="IPR010828">
    <property type="entry name" value="Atf2/Sli1-like"/>
</dbReference>
<dbReference type="InterPro" id="IPR052058">
    <property type="entry name" value="Alcohol_O-acetyltransferase"/>
</dbReference>
<name>A0A179FQ81_PURLI</name>
<dbReference type="Pfam" id="PF07247">
    <property type="entry name" value="AATase"/>
    <property type="match status" value="1"/>
</dbReference>
<sequence>MSPAAEPTPLRRLSHIEHFSSTRHHIGIYRCVTVTCRYQANASSAAQAQLDTAKLYPALATVVAAQPMLRVGILGQDTNKAHFSHLKEVDLRNHVFFKTLACESAEKYEALVAEQQGWHHDQLWPDLETRPPWRLAVLQPGPDINQEIQSVDLVFAFHHSLMDGTSGRRFHELLLAALNDPSQPSCSSPDAPHLLSFPNAPKLPEAQEDVIPFTNSIPYVAKTLWTELGPDMLKPRKIVPWHGKAIDFSIPHKTRVRPVDIPHEVIGSLLKACREHSTTLTGLFHALTLVSYARNLATDEAKSFAASTPINLRPYFGPNADPELKDLLRCLITSFSHEYSAEAVAAVRRPETDLDALIWQNAKRIKTELVERLATLPKDDINGLLKYVGDWFDFWEKKKGKTRSESWEVSNIGVLPRPPPDATWAITRLLFTNGSMVAGPALGVNIASAEKGILTAGISWQDTVVPDELVDSLERDLKAYTQRLHETGKFGA</sequence>
<reference evidence="1 2" key="1">
    <citation type="submission" date="2016-02" db="EMBL/GenBank/DDBJ databases">
        <title>Biosynthesis of antibiotic leucinostatins and their inhibition on Phytophthora in bio-control Purpureocillium lilacinum.</title>
        <authorList>
            <person name="Wang G."/>
            <person name="Liu Z."/>
            <person name="Lin R."/>
            <person name="Li E."/>
            <person name="Mao Z."/>
            <person name="Ling J."/>
            <person name="Yin W."/>
            <person name="Xie B."/>
        </authorList>
    </citation>
    <scope>NUCLEOTIDE SEQUENCE [LARGE SCALE GENOMIC DNA]</scope>
    <source>
        <strain evidence="1">PLFJ-1</strain>
    </source>
</reference>
<dbReference type="OMA" id="WEVSNVG"/>
<accession>A0A179FQ81</accession>
<dbReference type="Proteomes" id="UP000078340">
    <property type="component" value="Unassembled WGS sequence"/>
</dbReference>
<dbReference type="InterPro" id="IPR023213">
    <property type="entry name" value="CAT-like_dom_sf"/>
</dbReference>
<organism evidence="1 2">
    <name type="scientific">Purpureocillium lilacinum</name>
    <name type="common">Paecilomyces lilacinus</name>
    <dbReference type="NCBI Taxonomy" id="33203"/>
    <lineage>
        <taxon>Eukaryota</taxon>
        <taxon>Fungi</taxon>
        <taxon>Dikarya</taxon>
        <taxon>Ascomycota</taxon>
        <taxon>Pezizomycotina</taxon>
        <taxon>Sordariomycetes</taxon>
        <taxon>Hypocreomycetidae</taxon>
        <taxon>Hypocreales</taxon>
        <taxon>Ophiocordycipitaceae</taxon>
        <taxon>Purpureocillium</taxon>
    </lineage>
</organism>
<dbReference type="GO" id="GO:0008080">
    <property type="term" value="F:N-acetyltransferase activity"/>
    <property type="evidence" value="ECO:0007669"/>
    <property type="project" value="TreeGrafter"/>
</dbReference>
<protein>
    <submittedName>
        <fullName evidence="1">Alcohol acetyltransferase</fullName>
    </submittedName>
</protein>
<evidence type="ECO:0000313" key="2">
    <source>
        <dbReference type="Proteomes" id="UP000078340"/>
    </source>
</evidence>
<dbReference type="EMBL" id="LSBI01000022">
    <property type="protein sequence ID" value="OAQ67537.1"/>
    <property type="molecule type" value="Genomic_DNA"/>
</dbReference>
<keyword evidence="1" id="KW-0808">Transferase</keyword>
<dbReference type="SUPFAM" id="SSF52777">
    <property type="entry name" value="CoA-dependent acyltransferases"/>
    <property type="match status" value="2"/>
</dbReference>
<gene>
    <name evidence="1" type="ORF">VFPFJ_11126</name>
</gene>
<dbReference type="Gene3D" id="3.30.559.10">
    <property type="entry name" value="Chloramphenicol acetyltransferase-like domain"/>
    <property type="match status" value="1"/>
</dbReference>